<protein>
    <submittedName>
        <fullName evidence="3">Lipolytic enzyme</fullName>
    </submittedName>
</protein>
<feature type="chain" id="PRO_5042229805" evidence="1">
    <location>
        <begin position="21"/>
        <end position="237"/>
    </location>
</feature>
<evidence type="ECO:0000259" key="2">
    <source>
        <dbReference type="Pfam" id="PF13472"/>
    </source>
</evidence>
<dbReference type="PANTHER" id="PTHR30383">
    <property type="entry name" value="THIOESTERASE 1/PROTEASE 1/LYSOPHOSPHOLIPASE L1"/>
    <property type="match status" value="1"/>
</dbReference>
<dbReference type="Pfam" id="PF13472">
    <property type="entry name" value="Lipase_GDSL_2"/>
    <property type="match status" value="1"/>
</dbReference>
<feature type="signal peptide" evidence="1">
    <location>
        <begin position="1"/>
        <end position="20"/>
    </location>
</feature>
<dbReference type="Gene3D" id="3.40.50.1110">
    <property type="entry name" value="SGNH hydrolase"/>
    <property type="match status" value="1"/>
</dbReference>
<sequence>MLFAPSLLALAFAIFPSAHAGFTGKTARIMPLGASITFGVGSTDGNGYRGDLYTLLANDGNVVNMVGSQKGGDFIDPDNEGYPGFIITQVNDKGIAAMPVQRPNIVTLLVGTNDMTGNVDPAGAPARLATVIQNVLDAPPLTLVVVSTLPPNADSASNVRVDAYNAAIPGVIQQFTDAGRSVILADCHSVVGLGDLVDGTHPNDAAYARMATVFYDSIQLADSKGWIWDVDGPPPRR</sequence>
<evidence type="ECO:0000313" key="3">
    <source>
        <dbReference type="EMBL" id="KAJ7661664.1"/>
    </source>
</evidence>
<dbReference type="InterPro" id="IPR051532">
    <property type="entry name" value="Ester_Hydrolysis_Enzymes"/>
</dbReference>
<organism evidence="3 4">
    <name type="scientific">Mycena rosella</name>
    <name type="common">Pink bonnet</name>
    <name type="synonym">Agaricus rosellus</name>
    <dbReference type="NCBI Taxonomy" id="1033263"/>
    <lineage>
        <taxon>Eukaryota</taxon>
        <taxon>Fungi</taxon>
        <taxon>Dikarya</taxon>
        <taxon>Basidiomycota</taxon>
        <taxon>Agaricomycotina</taxon>
        <taxon>Agaricomycetes</taxon>
        <taxon>Agaricomycetidae</taxon>
        <taxon>Agaricales</taxon>
        <taxon>Marasmiineae</taxon>
        <taxon>Mycenaceae</taxon>
        <taxon>Mycena</taxon>
    </lineage>
</organism>
<reference evidence="3" key="1">
    <citation type="submission" date="2023-03" db="EMBL/GenBank/DDBJ databases">
        <title>Massive genome expansion in bonnet fungi (Mycena s.s.) driven by repeated elements and novel gene families across ecological guilds.</title>
        <authorList>
            <consortium name="Lawrence Berkeley National Laboratory"/>
            <person name="Harder C.B."/>
            <person name="Miyauchi S."/>
            <person name="Viragh M."/>
            <person name="Kuo A."/>
            <person name="Thoen E."/>
            <person name="Andreopoulos B."/>
            <person name="Lu D."/>
            <person name="Skrede I."/>
            <person name="Drula E."/>
            <person name="Henrissat B."/>
            <person name="Morin E."/>
            <person name="Kohler A."/>
            <person name="Barry K."/>
            <person name="LaButti K."/>
            <person name="Morin E."/>
            <person name="Salamov A."/>
            <person name="Lipzen A."/>
            <person name="Mereny Z."/>
            <person name="Hegedus B."/>
            <person name="Baldrian P."/>
            <person name="Stursova M."/>
            <person name="Weitz H."/>
            <person name="Taylor A."/>
            <person name="Grigoriev I.V."/>
            <person name="Nagy L.G."/>
            <person name="Martin F."/>
            <person name="Kauserud H."/>
        </authorList>
    </citation>
    <scope>NUCLEOTIDE SEQUENCE</scope>
    <source>
        <strain evidence="3">CBHHK067</strain>
    </source>
</reference>
<accession>A0AAD7CS93</accession>
<dbReference type="EMBL" id="JARKIE010000249">
    <property type="protein sequence ID" value="KAJ7661664.1"/>
    <property type="molecule type" value="Genomic_DNA"/>
</dbReference>
<keyword evidence="1" id="KW-0732">Signal</keyword>
<feature type="domain" description="SGNH hydrolase-type esterase" evidence="2">
    <location>
        <begin position="32"/>
        <end position="209"/>
    </location>
</feature>
<name>A0AAD7CS93_MYCRO</name>
<dbReference type="InterPro" id="IPR036514">
    <property type="entry name" value="SGNH_hydro_sf"/>
</dbReference>
<proteinExistence type="predicted"/>
<dbReference type="CDD" id="cd01833">
    <property type="entry name" value="XynB_like"/>
    <property type="match status" value="1"/>
</dbReference>
<dbReference type="InterPro" id="IPR013830">
    <property type="entry name" value="SGNH_hydro"/>
</dbReference>
<evidence type="ECO:0000313" key="4">
    <source>
        <dbReference type="Proteomes" id="UP001221757"/>
    </source>
</evidence>
<dbReference type="PANTHER" id="PTHR30383:SF5">
    <property type="entry name" value="SGNH HYDROLASE-TYPE ESTERASE DOMAIN-CONTAINING PROTEIN"/>
    <property type="match status" value="1"/>
</dbReference>
<dbReference type="Proteomes" id="UP001221757">
    <property type="component" value="Unassembled WGS sequence"/>
</dbReference>
<dbReference type="SUPFAM" id="SSF52266">
    <property type="entry name" value="SGNH hydrolase"/>
    <property type="match status" value="1"/>
</dbReference>
<evidence type="ECO:0000256" key="1">
    <source>
        <dbReference type="SAM" id="SignalP"/>
    </source>
</evidence>
<gene>
    <name evidence="3" type="ORF">B0H17DRAFT_1258796</name>
</gene>
<dbReference type="AlphaFoldDB" id="A0AAD7CS93"/>
<keyword evidence="4" id="KW-1185">Reference proteome</keyword>
<dbReference type="GO" id="GO:0004622">
    <property type="term" value="F:phosphatidylcholine lysophospholipase activity"/>
    <property type="evidence" value="ECO:0007669"/>
    <property type="project" value="TreeGrafter"/>
</dbReference>
<comment type="caution">
    <text evidence="3">The sequence shown here is derived from an EMBL/GenBank/DDBJ whole genome shotgun (WGS) entry which is preliminary data.</text>
</comment>